<accession>A0A6C0CZH1</accession>
<keyword evidence="1" id="KW-0812">Transmembrane</keyword>
<name>A0A6C0CZH1_9ZZZZ</name>
<evidence type="ECO:0000313" key="2">
    <source>
        <dbReference type="EMBL" id="QHT09370.1"/>
    </source>
</evidence>
<organism evidence="2">
    <name type="scientific">viral metagenome</name>
    <dbReference type="NCBI Taxonomy" id="1070528"/>
    <lineage>
        <taxon>unclassified sequences</taxon>
        <taxon>metagenomes</taxon>
        <taxon>organismal metagenomes</taxon>
    </lineage>
</organism>
<dbReference type="AlphaFoldDB" id="A0A6C0CZH1"/>
<evidence type="ECO:0000256" key="1">
    <source>
        <dbReference type="SAM" id="Phobius"/>
    </source>
</evidence>
<reference evidence="2" key="1">
    <citation type="journal article" date="2020" name="Nature">
        <title>Giant virus diversity and host interactions through global metagenomics.</title>
        <authorList>
            <person name="Schulz F."/>
            <person name="Roux S."/>
            <person name="Paez-Espino D."/>
            <person name="Jungbluth S."/>
            <person name="Walsh D.A."/>
            <person name="Denef V.J."/>
            <person name="McMahon K.D."/>
            <person name="Konstantinidis K.T."/>
            <person name="Eloe-Fadrosh E.A."/>
            <person name="Kyrpides N.C."/>
            <person name="Woyke T."/>
        </authorList>
    </citation>
    <scope>NUCLEOTIDE SEQUENCE</scope>
    <source>
        <strain evidence="2">GVMAG-M-3300023110-24</strain>
    </source>
</reference>
<feature type="transmembrane region" description="Helical" evidence="1">
    <location>
        <begin position="6"/>
        <end position="24"/>
    </location>
</feature>
<feature type="transmembrane region" description="Helical" evidence="1">
    <location>
        <begin position="86"/>
        <end position="108"/>
    </location>
</feature>
<protein>
    <submittedName>
        <fullName evidence="2">Uncharacterized protein</fullName>
    </submittedName>
</protein>
<proteinExistence type="predicted"/>
<feature type="transmembrane region" description="Helical" evidence="1">
    <location>
        <begin position="31"/>
        <end position="50"/>
    </location>
</feature>
<keyword evidence="1" id="KW-1133">Transmembrane helix</keyword>
<sequence length="127" mass="15154">MSKLFLANVISIIHFFLIFYILLCPFRTVGLYCDIFYLVLIPVVIMHWLLTDDSCALTVIENYLRGMDISKVNVNNNYMYRLIYPIYNTPSIVNGNFIYIILLYLYIIELRKFCYNLKNNYYTNTNI</sequence>
<keyword evidence="1" id="KW-0472">Membrane</keyword>
<dbReference type="EMBL" id="MN739510">
    <property type="protein sequence ID" value="QHT09370.1"/>
    <property type="molecule type" value="Genomic_DNA"/>
</dbReference>